<gene>
    <name evidence="9" type="ORF">J2Z66_007405</name>
</gene>
<dbReference type="Gene3D" id="1.10.3720.10">
    <property type="entry name" value="MetI-like"/>
    <property type="match status" value="1"/>
</dbReference>
<evidence type="ECO:0000256" key="6">
    <source>
        <dbReference type="ARBA" id="ARBA00023136"/>
    </source>
</evidence>
<keyword evidence="5 7" id="KW-1133">Transmembrane helix</keyword>
<feature type="transmembrane region" description="Helical" evidence="7">
    <location>
        <begin position="139"/>
        <end position="159"/>
    </location>
</feature>
<reference evidence="9 10" key="1">
    <citation type="submission" date="2021-03" db="EMBL/GenBank/DDBJ databases">
        <title>Genomic Encyclopedia of Type Strains, Phase IV (KMG-IV): sequencing the most valuable type-strain genomes for metagenomic binning, comparative biology and taxonomic classification.</title>
        <authorList>
            <person name="Goeker M."/>
        </authorList>
    </citation>
    <scope>NUCLEOTIDE SEQUENCE [LARGE SCALE GENOMIC DNA]</scope>
    <source>
        <strain evidence="9 10">DSM 26048</strain>
    </source>
</reference>
<evidence type="ECO:0000259" key="8">
    <source>
        <dbReference type="PROSITE" id="PS50928"/>
    </source>
</evidence>
<dbReference type="EMBL" id="JAGGLB010000038">
    <property type="protein sequence ID" value="MBP1995763.1"/>
    <property type="molecule type" value="Genomic_DNA"/>
</dbReference>
<comment type="caution">
    <text evidence="9">The sequence shown here is derived from an EMBL/GenBank/DDBJ whole genome shotgun (WGS) entry which is preliminary data.</text>
</comment>
<dbReference type="CDD" id="cd06261">
    <property type="entry name" value="TM_PBP2"/>
    <property type="match status" value="1"/>
</dbReference>
<dbReference type="PANTHER" id="PTHR43744">
    <property type="entry name" value="ABC TRANSPORTER PERMEASE PROTEIN MG189-RELATED-RELATED"/>
    <property type="match status" value="1"/>
</dbReference>
<feature type="transmembrane region" description="Helical" evidence="7">
    <location>
        <begin position="48"/>
        <end position="72"/>
    </location>
</feature>
<evidence type="ECO:0000256" key="1">
    <source>
        <dbReference type="ARBA" id="ARBA00004651"/>
    </source>
</evidence>
<accession>A0ABS4J7G3</accession>
<feature type="transmembrane region" description="Helical" evidence="7">
    <location>
        <begin position="107"/>
        <end position="127"/>
    </location>
</feature>
<evidence type="ECO:0000256" key="5">
    <source>
        <dbReference type="ARBA" id="ARBA00022989"/>
    </source>
</evidence>
<dbReference type="Pfam" id="PF00528">
    <property type="entry name" value="BPD_transp_1"/>
    <property type="match status" value="1"/>
</dbReference>
<dbReference type="PANTHER" id="PTHR43744:SF9">
    <property type="entry name" value="POLYGALACTURONAN_RHAMNOGALACTURONAN TRANSPORT SYSTEM PERMEASE PROTEIN YTCP"/>
    <property type="match status" value="1"/>
</dbReference>
<feature type="transmembrane region" description="Helical" evidence="7">
    <location>
        <begin position="12"/>
        <end position="36"/>
    </location>
</feature>
<keyword evidence="2 7" id="KW-0813">Transport</keyword>
<dbReference type="SUPFAM" id="SSF161098">
    <property type="entry name" value="MetI-like"/>
    <property type="match status" value="1"/>
</dbReference>
<feature type="transmembrane region" description="Helical" evidence="7">
    <location>
        <begin position="180"/>
        <end position="205"/>
    </location>
</feature>
<comment type="subcellular location">
    <subcellularLocation>
        <location evidence="1 7">Cell membrane</location>
        <topology evidence="1 7">Multi-pass membrane protein</topology>
    </subcellularLocation>
</comment>
<evidence type="ECO:0000313" key="9">
    <source>
        <dbReference type="EMBL" id="MBP1995763.1"/>
    </source>
</evidence>
<keyword evidence="10" id="KW-1185">Reference proteome</keyword>
<keyword evidence="3" id="KW-1003">Cell membrane</keyword>
<feature type="transmembrane region" description="Helical" evidence="7">
    <location>
        <begin position="253"/>
        <end position="273"/>
    </location>
</feature>
<keyword evidence="4 7" id="KW-0812">Transmembrane</keyword>
<feature type="domain" description="ABC transmembrane type-1" evidence="8">
    <location>
        <begin position="72"/>
        <end position="273"/>
    </location>
</feature>
<sequence length="288" mass="32453">MVKVRWNLFDVINYALMGLLCILIIYPFLYMTAVSLSGKIYVMQGKVFLYPLGITFKSYQYMLSNNVIVLAFLNTIKYTLVGTISGVLLTVLSAYPLSKQDFFGRKLFMKVIVVTMIFNGGIIPNYLLILKLGLYNSLWALVLPVAINGVFIIMTITFFQAIPKELEESAMIDGCSVYGILFKIILPVSKPLMAALALFFAMYHYNSYFLPLIYLSDKTLFPLQVVLKEMIISAGALMEEQRMIAATEYAQVSLQYATIIISILPMLVVFPFIQKYFIKGVMVGAIKG</sequence>
<evidence type="ECO:0000256" key="2">
    <source>
        <dbReference type="ARBA" id="ARBA00022448"/>
    </source>
</evidence>
<proteinExistence type="inferred from homology"/>
<feature type="transmembrane region" description="Helical" evidence="7">
    <location>
        <begin position="78"/>
        <end position="95"/>
    </location>
</feature>
<dbReference type="PROSITE" id="PS50928">
    <property type="entry name" value="ABC_TM1"/>
    <property type="match status" value="1"/>
</dbReference>
<name>A0ABS4J7G3_9BACL</name>
<keyword evidence="6 7" id="KW-0472">Membrane</keyword>
<dbReference type="InterPro" id="IPR035906">
    <property type="entry name" value="MetI-like_sf"/>
</dbReference>
<evidence type="ECO:0000313" key="10">
    <source>
        <dbReference type="Proteomes" id="UP001519287"/>
    </source>
</evidence>
<evidence type="ECO:0000256" key="3">
    <source>
        <dbReference type="ARBA" id="ARBA00022475"/>
    </source>
</evidence>
<dbReference type="InterPro" id="IPR000515">
    <property type="entry name" value="MetI-like"/>
</dbReference>
<organism evidence="9 10">
    <name type="scientific">Paenibacillus eucommiae</name>
    <dbReference type="NCBI Taxonomy" id="1355755"/>
    <lineage>
        <taxon>Bacteria</taxon>
        <taxon>Bacillati</taxon>
        <taxon>Bacillota</taxon>
        <taxon>Bacilli</taxon>
        <taxon>Bacillales</taxon>
        <taxon>Paenibacillaceae</taxon>
        <taxon>Paenibacillus</taxon>
    </lineage>
</organism>
<protein>
    <submittedName>
        <fullName evidence="9">Aldouronate transport system permease protein</fullName>
    </submittedName>
</protein>
<evidence type="ECO:0000256" key="7">
    <source>
        <dbReference type="RuleBase" id="RU363032"/>
    </source>
</evidence>
<dbReference type="RefSeq" id="WP_209977576.1">
    <property type="nucleotide sequence ID" value="NZ_JAGGLB010000038.1"/>
</dbReference>
<evidence type="ECO:0000256" key="4">
    <source>
        <dbReference type="ARBA" id="ARBA00022692"/>
    </source>
</evidence>
<dbReference type="Proteomes" id="UP001519287">
    <property type="component" value="Unassembled WGS sequence"/>
</dbReference>
<comment type="similarity">
    <text evidence="7">Belongs to the binding-protein-dependent transport system permease family.</text>
</comment>